<organism evidence="1">
    <name type="scientific">viral metagenome</name>
    <dbReference type="NCBI Taxonomy" id="1070528"/>
    <lineage>
        <taxon>unclassified sequences</taxon>
        <taxon>metagenomes</taxon>
        <taxon>organismal metagenomes</taxon>
    </lineage>
</organism>
<dbReference type="EMBL" id="MN739859">
    <property type="protein sequence ID" value="QHT74886.1"/>
    <property type="molecule type" value="Genomic_DNA"/>
</dbReference>
<reference evidence="1" key="1">
    <citation type="journal article" date="2020" name="Nature">
        <title>Giant virus diversity and host interactions through global metagenomics.</title>
        <authorList>
            <person name="Schulz F."/>
            <person name="Roux S."/>
            <person name="Paez-Espino D."/>
            <person name="Jungbluth S."/>
            <person name="Walsh D.A."/>
            <person name="Denef V.J."/>
            <person name="McMahon K.D."/>
            <person name="Konstantinidis K.T."/>
            <person name="Eloe-Fadrosh E.A."/>
            <person name="Kyrpides N.C."/>
            <person name="Woyke T."/>
        </authorList>
    </citation>
    <scope>NUCLEOTIDE SEQUENCE</scope>
    <source>
        <strain evidence="1">GVMAG-M-3300023179-62</strain>
    </source>
</reference>
<sequence>MSNQEKDVFNMNINMSLDCKSDSKIYELREDLRESFEIFSGQLDGLLYVEEEDLGVKIYDVLYNLKNSFYPHKQKFSDIYDCIQDSIVLTDDEIEDILGEMELDLENIFFSNDGMFDILIGNSEKASLFLKEIRETVYEKIVSFDNKLCELYEKINM</sequence>
<proteinExistence type="predicted"/>
<evidence type="ECO:0000313" key="1">
    <source>
        <dbReference type="EMBL" id="QHT74886.1"/>
    </source>
</evidence>
<name>A0A6C0H3R4_9ZZZZ</name>
<dbReference type="AlphaFoldDB" id="A0A6C0H3R4"/>
<protein>
    <submittedName>
        <fullName evidence="1">Uncharacterized protein</fullName>
    </submittedName>
</protein>
<accession>A0A6C0H3R4</accession>